<keyword evidence="2" id="KW-0547">Nucleotide-binding</keyword>
<gene>
    <name evidence="5" type="ORF">HDA43_000599</name>
</gene>
<name>A0A852UR16_9ACTN</name>
<organism evidence="5 6">
    <name type="scientific">Streptosporangium sandarakinum</name>
    <dbReference type="NCBI Taxonomy" id="1260955"/>
    <lineage>
        <taxon>Bacteria</taxon>
        <taxon>Bacillati</taxon>
        <taxon>Actinomycetota</taxon>
        <taxon>Actinomycetes</taxon>
        <taxon>Streptosporangiales</taxon>
        <taxon>Streptosporangiaceae</taxon>
        <taxon>Streptosporangium</taxon>
    </lineage>
</organism>
<dbReference type="Gene3D" id="3.40.50.300">
    <property type="entry name" value="P-loop containing nucleotide triphosphate hydrolases"/>
    <property type="match status" value="1"/>
</dbReference>
<evidence type="ECO:0000313" key="6">
    <source>
        <dbReference type="Proteomes" id="UP000576393"/>
    </source>
</evidence>
<dbReference type="PANTHER" id="PTHR42708:SF1">
    <property type="entry name" value="GLIDING MOTILITY PROTEIN MGLA"/>
    <property type="match status" value="1"/>
</dbReference>
<comment type="caution">
    <text evidence="5">The sequence shown here is derived from an EMBL/GenBank/DDBJ whole genome shotgun (WGS) entry which is preliminary data.</text>
</comment>
<dbReference type="AlphaFoldDB" id="A0A852UR16"/>
<evidence type="ECO:0000256" key="3">
    <source>
        <dbReference type="ARBA" id="ARBA00022801"/>
    </source>
</evidence>
<dbReference type="GO" id="GO:0016787">
    <property type="term" value="F:hydrolase activity"/>
    <property type="evidence" value="ECO:0007669"/>
    <property type="project" value="UniProtKB-KW"/>
</dbReference>
<keyword evidence="3" id="KW-0378">Hydrolase</keyword>
<dbReference type="InterPro" id="IPR052705">
    <property type="entry name" value="Gliding_Motility_GTPase"/>
</dbReference>
<evidence type="ECO:0000256" key="2">
    <source>
        <dbReference type="ARBA" id="ARBA00022741"/>
    </source>
</evidence>
<evidence type="ECO:0008006" key="7">
    <source>
        <dbReference type="Google" id="ProtNLM"/>
    </source>
</evidence>
<evidence type="ECO:0000256" key="1">
    <source>
        <dbReference type="ARBA" id="ARBA00005290"/>
    </source>
</evidence>
<sequence length="198" mass="21976">MRSDRDAGRVTLPKAIKILVAGGFGAGKTTLVGSVSEIEPLRTEETLTHQGIGIDDLSGVEGKKTTTVAMDFGRITIGDDYRLYLFGTPGQERFWFLWDELALGALGAVVLADTRRLADCFPSLDYFERRETPFIVAVNCFDGARRYDLDEVRLGLTLHEDIPIVMCDARRRESGKEVLITLVEHAMRMRLGPAPSSR</sequence>
<keyword evidence="4" id="KW-0342">GTP-binding</keyword>
<dbReference type="InterPro" id="IPR027417">
    <property type="entry name" value="P-loop_NTPase"/>
</dbReference>
<dbReference type="InterPro" id="IPR004130">
    <property type="entry name" value="Gpn"/>
</dbReference>
<protein>
    <recommendedName>
        <fullName evidence="7">ATP-binding protein</fullName>
    </recommendedName>
</protein>
<evidence type="ECO:0000313" key="5">
    <source>
        <dbReference type="EMBL" id="NYF38440.1"/>
    </source>
</evidence>
<reference evidence="5 6" key="1">
    <citation type="submission" date="2020-07" db="EMBL/GenBank/DDBJ databases">
        <title>Sequencing the genomes of 1000 actinobacteria strains.</title>
        <authorList>
            <person name="Klenk H.-P."/>
        </authorList>
    </citation>
    <scope>NUCLEOTIDE SEQUENCE [LARGE SCALE GENOMIC DNA]</scope>
    <source>
        <strain evidence="5 6">DSM 45763</strain>
    </source>
</reference>
<dbReference type="GO" id="GO:0005525">
    <property type="term" value="F:GTP binding"/>
    <property type="evidence" value="ECO:0007669"/>
    <property type="project" value="UniProtKB-KW"/>
</dbReference>
<accession>A0A852UR16</accession>
<dbReference type="CDD" id="cd00882">
    <property type="entry name" value="Ras_like_GTPase"/>
    <property type="match status" value="1"/>
</dbReference>
<dbReference type="EMBL" id="JACCCO010000001">
    <property type="protein sequence ID" value="NYF38440.1"/>
    <property type="molecule type" value="Genomic_DNA"/>
</dbReference>
<dbReference type="Proteomes" id="UP000576393">
    <property type="component" value="Unassembled WGS sequence"/>
</dbReference>
<evidence type="ECO:0000256" key="4">
    <source>
        <dbReference type="ARBA" id="ARBA00023134"/>
    </source>
</evidence>
<keyword evidence="6" id="KW-1185">Reference proteome</keyword>
<dbReference type="PANTHER" id="PTHR42708">
    <property type="entry name" value="ATP/GTP-BINDING PROTEIN-RELATED"/>
    <property type="match status" value="1"/>
</dbReference>
<proteinExistence type="inferred from homology"/>
<dbReference type="Pfam" id="PF03029">
    <property type="entry name" value="ATP_bind_1"/>
    <property type="match status" value="1"/>
</dbReference>
<dbReference type="SUPFAM" id="SSF52540">
    <property type="entry name" value="P-loop containing nucleoside triphosphate hydrolases"/>
    <property type="match status" value="1"/>
</dbReference>
<comment type="similarity">
    <text evidence="1">Belongs to the GPN-loop GTPase family.</text>
</comment>